<feature type="compositionally biased region" description="Polar residues" evidence="1">
    <location>
        <begin position="418"/>
        <end position="429"/>
    </location>
</feature>
<feature type="region of interest" description="Disordered" evidence="1">
    <location>
        <begin position="77"/>
        <end position="106"/>
    </location>
</feature>
<feature type="region of interest" description="Disordered" evidence="1">
    <location>
        <begin position="151"/>
        <end position="874"/>
    </location>
</feature>
<feature type="compositionally biased region" description="Basic and acidic residues" evidence="1">
    <location>
        <begin position="535"/>
        <end position="583"/>
    </location>
</feature>
<evidence type="ECO:0000313" key="3">
    <source>
        <dbReference type="RefSeq" id="XP_035671550.1"/>
    </source>
</evidence>
<feature type="compositionally biased region" description="Basic and acidic residues" evidence="1">
    <location>
        <begin position="1239"/>
        <end position="1255"/>
    </location>
</feature>
<feature type="compositionally biased region" description="Low complexity" evidence="1">
    <location>
        <begin position="1000"/>
        <end position="1013"/>
    </location>
</feature>
<feature type="compositionally biased region" description="Basic and acidic residues" evidence="1">
    <location>
        <begin position="182"/>
        <end position="199"/>
    </location>
</feature>
<reference evidence="3" key="2">
    <citation type="submission" date="2025-08" db="UniProtKB">
        <authorList>
            <consortium name="RefSeq"/>
        </authorList>
    </citation>
    <scope>IDENTIFICATION</scope>
    <source>
        <strain evidence="3">S238N-H82</strain>
        <tissue evidence="3">Testes</tissue>
    </source>
</reference>
<evidence type="ECO:0000256" key="1">
    <source>
        <dbReference type="SAM" id="MobiDB-lite"/>
    </source>
</evidence>
<feature type="compositionally biased region" description="Basic and acidic residues" evidence="1">
    <location>
        <begin position="773"/>
        <end position="782"/>
    </location>
</feature>
<feature type="compositionally biased region" description="Polar residues" evidence="1">
    <location>
        <begin position="913"/>
        <end position="923"/>
    </location>
</feature>
<dbReference type="OrthoDB" id="10138563at2759"/>
<feature type="compositionally biased region" description="Basic and acidic residues" evidence="1">
    <location>
        <begin position="1709"/>
        <end position="1718"/>
    </location>
</feature>
<feature type="compositionally biased region" description="Low complexity" evidence="1">
    <location>
        <begin position="525"/>
        <end position="534"/>
    </location>
</feature>
<feature type="compositionally biased region" description="Basic and acidic residues" evidence="1">
    <location>
        <begin position="288"/>
        <end position="307"/>
    </location>
</feature>
<name>A0A9J7KWZ5_BRAFL</name>
<feature type="region of interest" description="Disordered" evidence="1">
    <location>
        <begin position="896"/>
        <end position="1204"/>
    </location>
</feature>
<protein>
    <submittedName>
        <fullName evidence="3">Serine-rich adhesin for platelets-like</fullName>
    </submittedName>
</protein>
<feature type="compositionally biased region" description="Polar residues" evidence="1">
    <location>
        <begin position="744"/>
        <end position="755"/>
    </location>
</feature>
<feature type="compositionally biased region" description="Polar residues" evidence="1">
    <location>
        <begin position="1395"/>
        <end position="1416"/>
    </location>
</feature>
<feature type="compositionally biased region" description="Polar residues" evidence="1">
    <location>
        <begin position="941"/>
        <end position="953"/>
    </location>
</feature>
<feature type="compositionally biased region" description="Basic and acidic residues" evidence="1">
    <location>
        <begin position="926"/>
        <end position="940"/>
    </location>
</feature>
<dbReference type="RefSeq" id="XP_035671550.1">
    <property type="nucleotide sequence ID" value="XM_035815657.1"/>
</dbReference>
<feature type="compositionally biased region" description="Acidic residues" evidence="1">
    <location>
        <begin position="85"/>
        <end position="105"/>
    </location>
</feature>
<dbReference type="KEGG" id="bfo:118412629"/>
<feature type="compositionally biased region" description="Low complexity" evidence="1">
    <location>
        <begin position="1578"/>
        <end position="1599"/>
    </location>
</feature>
<sequence length="1744" mass="194907">MAHNLSFDLEEKRRGVTARMKAAMESIIHKYQNVGEEEGDFFIMDSLQLCDDKGQLRHQEVAHFGFLQAGLPEDSATCSAKADDKELESDTELDDDDDDDDDEDQPSAVKMLRDFGSRMEHSICSKMICEEGEDGKVRWILQDDVEEDILTTIGDSDSDRGDISGEDEWAESDEENDEENDEERRSPDQQNEHSLEDSRSSAGIVESEEEEELSDSSGISYRDPLHSNTSTNHINQDHKRDDGCKGSTLFFHKSRESMDIPTNRCKDNKGHKKGLDRPTNNASKQHHQRDYSYKEKTMEVDKSRESMDMPPNENKYNRSHRKFTDKQNKPTNFLNGSRKSAGVVDSEDELSDSSGISYEEPHIFHSTNNASNKGHKGDGGHKKKSLSLHESRESVDMPTKKCKDNGSYRKLTDKQKKPSNISTNGSSRNAGAAESEDELSDSSGISYEESHKSSTSTDANRKDSKRDTVYKKKSLSVHTSREAVDMPTDKGNIPTRSSRSSAGVVESEDELLDSSGISYEEPNKSKMSTSTYTSSKDHKRDSGYKKESLSVHKSREPVDMPTNKCKDNGSYRKSTGIEKHNKESNICTSGSRSSVGVVESEDDLSDASGTTSGYREPQKSHSSTNASSKCVKRGNGFKEKTLPVDRSGKSMEMPTNKCKDNSSHRKHIDKNKTPKEDHQFSPLFPDEGRKKTPSKTSQSRDHHKGTDITSKRHPPSTQVANRSKIRNSTSTKAHTHSVKKEELSNSAKKQQSHNNVCMVEEFEDMDFSSSLDSKNRKIDPRVEPSCSTNSGHGTPVSRKSEKHRKKADRKYTHQDVIDLLEEPEEKSEMGNVTPLHHRSFSKAENTDQGVSRRKFFSVPAKRRTAALTSSRDTDIISAGSKNVDLSTHQALCDFLGEQPSDTFQRTKKKVKNNHTPSASTSLQDDGGQRSKRDAALRKGQDPNNHLVGSSSEDSGVRVITTASTLGQVEKISFTKPPPRKERVLVQPFKQQLPCHQNEGFSDSSNPSFNSLSDEYPLDQKEARRNTEASRSVKEQQKTREGRVTYAKMDEYSGEDSDLDESGSSERQCKASKLSTFSNPSTGPSANRSTQPKTRAVQESEESMISEEASQLSTSAHSMEETCSSNADHSIEMEHSDPSQTFSPQYSDDNSFEDVEEQLPSAKPKNAFFNAPLTNTPISKSRPQHSPLTPILKTPGQKSATPCREKKSVCFSKDVEDQFIQLDAIQSWIPRMQPPMVNLHDGRELDLPSPECHQEDQESLETSEENLEEPVSSLPSSSIHEVRSHPKSPAVQTSTPRRDADRPRFSTPKGRKIAQKPEVPSPSTLHRLDNMKLGSPIQKGASSQQDVLKDQYSEEMEVDESQKSSTDWTKQSVSREQRKMDNKLTERKSARESRILQVNTSNSSFSDVAMFSQSSESSGEKHDETGSNILTPRRSGRSNSTTVLRAPKTDPRHNKRGGANRPSDVTRRLNRSEVLNAQTSKIDRDERGASKQLECSYRLRPRKVVNSDEQEVKDSPRKTSSRQNRRYTTARERLTERAGQSSRSVEKRKADNKFPLTASQAKQVGRQRKDVGQWGQRRSAFSSTSETETTSSTSAQQVSSPEVGRRMVTRSQSSSSEIDTEEKKTRGQMLLDSKVKKVTNRRGQSKTVGESSGSAANQKKGPGRRRIISSSDEQENLGTPRKVSGSQRMKYSQGKGRLTEVRSQRSPQNFEDREVRRESPNPVTGELSGREGVPVAGEESPCDML</sequence>
<feature type="compositionally biased region" description="Basic and acidic residues" evidence="1">
    <location>
        <begin position="1017"/>
        <end position="1050"/>
    </location>
</feature>
<feature type="compositionally biased region" description="Basic and acidic residues" evidence="1">
    <location>
        <begin position="698"/>
        <end position="710"/>
    </location>
</feature>
<feature type="compositionally biased region" description="Low complexity" evidence="1">
    <location>
        <begin position="1268"/>
        <end position="1277"/>
    </location>
</feature>
<feature type="compositionally biased region" description="Basic and acidic residues" evidence="1">
    <location>
        <begin position="670"/>
        <end position="679"/>
    </location>
</feature>
<feature type="compositionally biased region" description="Polar residues" evidence="1">
    <location>
        <begin position="1137"/>
        <end position="1148"/>
    </location>
</feature>
<reference evidence="2" key="1">
    <citation type="journal article" date="2020" name="Nat. Ecol. Evol.">
        <title>Deeply conserved synteny resolves early events in vertebrate evolution.</title>
        <authorList>
            <person name="Simakov O."/>
            <person name="Marletaz F."/>
            <person name="Yue J.X."/>
            <person name="O'Connell B."/>
            <person name="Jenkins J."/>
            <person name="Brandt A."/>
            <person name="Calef R."/>
            <person name="Tung C.H."/>
            <person name="Huang T.K."/>
            <person name="Schmutz J."/>
            <person name="Satoh N."/>
            <person name="Yu J.K."/>
            <person name="Putnam N.H."/>
            <person name="Green R.E."/>
            <person name="Rokhsar D.S."/>
        </authorList>
    </citation>
    <scope>NUCLEOTIDE SEQUENCE [LARGE SCALE GENOMIC DNA]</scope>
    <source>
        <strain evidence="2">S238N-H82</strain>
    </source>
</reference>
<feature type="compositionally biased region" description="Basic and acidic residues" evidence="1">
    <location>
        <begin position="479"/>
        <end position="488"/>
    </location>
</feature>
<feature type="compositionally biased region" description="Polar residues" evidence="1">
    <location>
        <begin position="1072"/>
        <end position="1092"/>
    </location>
</feature>
<feature type="compositionally biased region" description="Polar residues" evidence="1">
    <location>
        <begin position="1644"/>
        <end position="1656"/>
    </location>
</feature>
<gene>
    <name evidence="3" type="primary">LOC118412629</name>
</gene>
<proteinExistence type="predicted"/>
<feature type="compositionally biased region" description="Basic and acidic residues" evidence="1">
    <location>
        <begin position="459"/>
        <end position="470"/>
    </location>
</feature>
<evidence type="ECO:0000313" key="2">
    <source>
        <dbReference type="Proteomes" id="UP000001554"/>
    </source>
</evidence>
<feature type="compositionally biased region" description="Polar residues" evidence="1">
    <location>
        <begin position="1171"/>
        <end position="1186"/>
    </location>
</feature>
<dbReference type="Proteomes" id="UP000001554">
    <property type="component" value="Chromosome 1"/>
</dbReference>
<feature type="compositionally biased region" description="Basic residues" evidence="1">
    <location>
        <begin position="851"/>
        <end position="864"/>
    </location>
</feature>
<feature type="compositionally biased region" description="Low complexity" evidence="1">
    <location>
        <begin position="589"/>
        <end position="598"/>
    </location>
</feature>
<feature type="compositionally biased region" description="Basic and acidic residues" evidence="1">
    <location>
        <begin position="636"/>
        <end position="649"/>
    </location>
</feature>
<feature type="compositionally biased region" description="Acidic residues" evidence="1">
    <location>
        <begin position="1256"/>
        <end position="1267"/>
    </location>
</feature>
<feature type="compositionally biased region" description="Basic and acidic residues" evidence="1">
    <location>
        <begin position="235"/>
        <end position="244"/>
    </location>
</feature>
<feature type="compositionally biased region" description="Acidic residues" evidence="1">
    <location>
        <begin position="164"/>
        <end position="181"/>
    </location>
</feature>
<feature type="compositionally biased region" description="Polar residues" evidence="1">
    <location>
        <begin position="1110"/>
        <end position="1127"/>
    </location>
</feature>
<keyword evidence="2" id="KW-1185">Reference proteome</keyword>
<feature type="compositionally biased region" description="Basic and acidic residues" evidence="1">
    <location>
        <begin position="253"/>
        <end position="276"/>
    </location>
</feature>
<feature type="compositionally biased region" description="Basic and acidic residues" evidence="1">
    <location>
        <begin position="387"/>
        <end position="416"/>
    </location>
</feature>
<organism evidence="2 3">
    <name type="scientific">Branchiostoma floridae</name>
    <name type="common">Florida lancelet</name>
    <name type="synonym">Amphioxus</name>
    <dbReference type="NCBI Taxonomy" id="7739"/>
    <lineage>
        <taxon>Eukaryota</taxon>
        <taxon>Metazoa</taxon>
        <taxon>Chordata</taxon>
        <taxon>Cephalochordata</taxon>
        <taxon>Leptocardii</taxon>
        <taxon>Amphioxiformes</taxon>
        <taxon>Branchiostomatidae</taxon>
        <taxon>Branchiostoma</taxon>
    </lineage>
</organism>
<feature type="compositionally biased region" description="Polar residues" evidence="1">
    <location>
        <begin position="715"/>
        <end position="732"/>
    </location>
</feature>
<feature type="compositionally biased region" description="Polar residues" evidence="1">
    <location>
        <begin position="1362"/>
        <end position="1371"/>
    </location>
</feature>
<accession>A0A9J7KWZ5</accession>
<feature type="region of interest" description="Disordered" evidence="1">
    <location>
        <begin position="1234"/>
        <end position="1744"/>
    </location>
</feature>
<feature type="compositionally biased region" description="Polar residues" evidence="1">
    <location>
        <begin position="329"/>
        <end position="338"/>
    </location>
</feature>
<feature type="compositionally biased region" description="Acidic residues" evidence="1">
    <location>
        <begin position="1051"/>
        <end position="1062"/>
    </location>
</feature>
<feature type="compositionally biased region" description="Basic and acidic residues" evidence="1">
    <location>
        <begin position="1372"/>
        <end position="1393"/>
    </location>
</feature>
<dbReference type="GeneID" id="118412629"/>